<gene>
    <name evidence="1" type="ORF">IDH41_04090</name>
</gene>
<reference evidence="1" key="1">
    <citation type="submission" date="2020-09" db="EMBL/GenBank/DDBJ databases">
        <title>A novel bacterium of genus Paenibacillus, isolated from South China Sea.</title>
        <authorList>
            <person name="Huang H."/>
            <person name="Mo K."/>
            <person name="Hu Y."/>
        </authorList>
    </citation>
    <scope>NUCLEOTIDE SEQUENCE</scope>
    <source>
        <strain evidence="1">IB182493</strain>
    </source>
</reference>
<keyword evidence="2" id="KW-1185">Reference proteome</keyword>
<organism evidence="1 2">
    <name type="scientific">Paenibacillus arenilitoris</name>
    <dbReference type="NCBI Taxonomy" id="2772299"/>
    <lineage>
        <taxon>Bacteria</taxon>
        <taxon>Bacillati</taxon>
        <taxon>Bacillota</taxon>
        <taxon>Bacilli</taxon>
        <taxon>Bacillales</taxon>
        <taxon>Paenibacillaceae</taxon>
        <taxon>Paenibacillus</taxon>
    </lineage>
</organism>
<accession>A0A927CIL0</accession>
<dbReference type="RefSeq" id="WP_190858542.1">
    <property type="nucleotide sequence ID" value="NZ_JACXIY010000004.1"/>
</dbReference>
<evidence type="ECO:0000313" key="1">
    <source>
        <dbReference type="EMBL" id="MBD2867747.1"/>
    </source>
</evidence>
<comment type="caution">
    <text evidence="1">The sequence shown here is derived from an EMBL/GenBank/DDBJ whole genome shotgun (WGS) entry which is preliminary data.</text>
</comment>
<name>A0A927CIL0_9BACL</name>
<dbReference type="Proteomes" id="UP000632125">
    <property type="component" value="Unassembled WGS sequence"/>
</dbReference>
<evidence type="ECO:0000313" key="2">
    <source>
        <dbReference type="Proteomes" id="UP000632125"/>
    </source>
</evidence>
<protein>
    <submittedName>
        <fullName evidence="1">Uncharacterized protein</fullName>
    </submittedName>
</protein>
<sequence>MNDTMKVLRRFAKVGWAGKNAQHHVDETLAELELYLADNPEDEIARLQYLQYLGKKEQFGRLPGEHCDEASPLERHA</sequence>
<dbReference type="AlphaFoldDB" id="A0A927CIL0"/>
<proteinExistence type="predicted"/>
<dbReference type="EMBL" id="JACXIY010000004">
    <property type="protein sequence ID" value="MBD2867747.1"/>
    <property type="molecule type" value="Genomic_DNA"/>
</dbReference>